<feature type="non-terminal residue" evidence="2">
    <location>
        <position position="456"/>
    </location>
</feature>
<dbReference type="EC" id="4.2.1.22" evidence="2"/>
<accession>A0A6J4IPM3</accession>
<feature type="compositionally biased region" description="Basic and acidic residues" evidence="1">
    <location>
        <begin position="151"/>
        <end position="179"/>
    </location>
</feature>
<sequence length="456" mass="48667">GDAVRALDGGPHRRHPARPTVQGHRGPGPAGAGEGRVLQPRRLGEGPDRAADDRGGRTLRRAPPRRHHRRAHQRKHRCRAGDRGPDPGLPVRVRLPGQGLDGQDQRAQGVRRGGRGLPDRRRARAPGLLLQRLGPAGPGDRRGLEAQPVREPGERRLALRDHRAGDVGADRGADDPLRDRARHRRDGQRRGPLPQGGLAGTGAGDRRRPGGLGLLRRHRPAVPGRGGRRGLLALDVRQGHLRRDRPGQRRGLVRDDPAAGPRGGPAGRRLVRDGGGGGAAGGRAGLGRRRRRGAAARRRPRLPVEDLQRRLDGRLRLPAHLDGDHRGRRAAPQDRRDAGAGARAPAGHRAGGDRHPPRVRRLADAGGQGRAAGDDGRGRRVGGRAGPAGAAVHRPGPARRPAGAAHVRAAAGGRRGRAGGRRGQRAGEGRRRGRAGRRQARRRPHPPGPADPPRHL</sequence>
<feature type="compositionally biased region" description="Basic and acidic residues" evidence="1">
    <location>
        <begin position="244"/>
        <end position="257"/>
    </location>
</feature>
<feature type="non-terminal residue" evidence="2">
    <location>
        <position position="1"/>
    </location>
</feature>
<feature type="compositionally biased region" description="Basic residues" evidence="1">
    <location>
        <begin position="286"/>
        <end position="301"/>
    </location>
</feature>
<feature type="compositionally biased region" description="Low complexity" evidence="1">
    <location>
        <begin position="387"/>
        <end position="412"/>
    </location>
</feature>
<protein>
    <submittedName>
        <fullName evidence="2">Cystathionine beta-synthase</fullName>
        <ecNumber evidence="2">4.2.1.22</ecNumber>
    </submittedName>
</protein>
<proteinExistence type="predicted"/>
<reference evidence="2" key="1">
    <citation type="submission" date="2020-02" db="EMBL/GenBank/DDBJ databases">
        <authorList>
            <person name="Meier V. D."/>
        </authorList>
    </citation>
    <scope>NUCLEOTIDE SEQUENCE</scope>
    <source>
        <strain evidence="2">AVDCRST_MAG41</strain>
    </source>
</reference>
<feature type="region of interest" description="Disordered" evidence="1">
    <location>
        <begin position="1"/>
        <end position="456"/>
    </location>
</feature>
<dbReference type="GO" id="GO:0004122">
    <property type="term" value="F:cystathionine beta-synthase activity"/>
    <property type="evidence" value="ECO:0007669"/>
    <property type="project" value="UniProtKB-EC"/>
</dbReference>
<feature type="compositionally biased region" description="Basic and acidic residues" evidence="1">
    <location>
        <begin position="42"/>
        <end position="56"/>
    </location>
</feature>
<feature type="compositionally biased region" description="Gly residues" evidence="1">
    <location>
        <begin position="25"/>
        <end position="34"/>
    </location>
</feature>
<organism evidence="2">
    <name type="scientific">uncultured Mycobacteriales bacterium</name>
    <dbReference type="NCBI Taxonomy" id="581187"/>
    <lineage>
        <taxon>Bacteria</taxon>
        <taxon>Bacillati</taxon>
        <taxon>Actinomycetota</taxon>
        <taxon>Actinomycetes</taxon>
        <taxon>Mycobacteriales</taxon>
        <taxon>environmental samples</taxon>
    </lineage>
</organism>
<name>A0A6J4IPM3_9ACTN</name>
<dbReference type="AlphaFoldDB" id="A0A6J4IPM3"/>
<feature type="compositionally biased region" description="Pro residues" evidence="1">
    <location>
        <begin position="446"/>
        <end position="456"/>
    </location>
</feature>
<evidence type="ECO:0000256" key="1">
    <source>
        <dbReference type="SAM" id="MobiDB-lite"/>
    </source>
</evidence>
<evidence type="ECO:0000313" key="2">
    <source>
        <dbReference type="EMBL" id="CAA9256574.1"/>
    </source>
</evidence>
<feature type="compositionally biased region" description="Low complexity" evidence="1">
    <location>
        <begin position="339"/>
        <end position="348"/>
    </location>
</feature>
<feature type="compositionally biased region" description="Basic residues" evidence="1">
    <location>
        <begin position="57"/>
        <end position="78"/>
    </location>
</feature>
<feature type="compositionally biased region" description="Basic and acidic residues" evidence="1">
    <location>
        <begin position="302"/>
        <end position="338"/>
    </location>
</feature>
<feature type="compositionally biased region" description="Basic residues" evidence="1">
    <location>
        <begin position="431"/>
        <end position="445"/>
    </location>
</feature>
<feature type="compositionally biased region" description="Basic residues" evidence="1">
    <location>
        <begin position="414"/>
        <end position="424"/>
    </location>
</feature>
<feature type="compositionally biased region" description="Gly residues" evidence="1">
    <location>
        <begin position="273"/>
        <end position="285"/>
    </location>
</feature>
<dbReference type="EMBL" id="CADCTP010000201">
    <property type="protein sequence ID" value="CAA9256574.1"/>
    <property type="molecule type" value="Genomic_DNA"/>
</dbReference>
<feature type="compositionally biased region" description="Low complexity" evidence="1">
    <location>
        <begin position="125"/>
        <end position="135"/>
    </location>
</feature>
<gene>
    <name evidence="2" type="ORF">AVDCRST_MAG41-2204</name>
</gene>
<keyword evidence="2" id="KW-0456">Lyase</keyword>